<name>A0A7E4UV62_PANRE</name>
<dbReference type="CDD" id="cd19941">
    <property type="entry name" value="TIL"/>
    <property type="match status" value="1"/>
</dbReference>
<evidence type="ECO:0000256" key="1">
    <source>
        <dbReference type="ARBA" id="ARBA00022690"/>
    </source>
</evidence>
<protein>
    <submittedName>
        <fullName evidence="7">TIL domain-containing protein</fullName>
    </submittedName>
</protein>
<dbReference type="InterPro" id="IPR002919">
    <property type="entry name" value="TIL_dom"/>
</dbReference>
<sequence length="203" mass="21767">MSIHNLLPILLIATVSMAFVIPADPSIFTTAAPNETAALHGTEIVPYNASSDELAFNISALTANCPENEFIPPDCNPIEQTCDAPFPAPLKGCPKTGACQCLPNFYRHNGTCVPARECPQGSNALLESRQLPTLDSCKANEQWYGCGRSETTCTPNPFGSLFINMWCQQPGCYCAPGFVRDLDLGCIRSADCPKKAETTTASS</sequence>
<dbReference type="AlphaFoldDB" id="A0A7E4UV62"/>
<reference evidence="6" key="1">
    <citation type="journal article" date="2013" name="Genetics">
        <title>The draft genome and transcriptome of Panagrellus redivivus are shaped by the harsh demands of a free-living lifestyle.</title>
        <authorList>
            <person name="Srinivasan J."/>
            <person name="Dillman A.R."/>
            <person name="Macchietto M.G."/>
            <person name="Heikkinen L."/>
            <person name="Lakso M."/>
            <person name="Fracchia K.M."/>
            <person name="Antoshechkin I."/>
            <person name="Mortazavi A."/>
            <person name="Wong G."/>
            <person name="Sternberg P.W."/>
        </authorList>
    </citation>
    <scope>NUCLEOTIDE SEQUENCE [LARGE SCALE GENOMIC DNA]</scope>
    <source>
        <strain evidence="6">MT8872</strain>
    </source>
</reference>
<dbReference type="PANTHER" id="PTHR23259:SF70">
    <property type="entry name" value="ACCESSORY GLAND PROTEIN ACP62F-RELATED"/>
    <property type="match status" value="1"/>
</dbReference>
<feature type="domain" description="TIL" evidence="5">
    <location>
        <begin position="137"/>
        <end position="192"/>
    </location>
</feature>
<feature type="signal peptide" evidence="4">
    <location>
        <begin position="1"/>
        <end position="18"/>
    </location>
</feature>
<dbReference type="PANTHER" id="PTHR23259">
    <property type="entry name" value="RIDDLE"/>
    <property type="match status" value="1"/>
</dbReference>
<dbReference type="SUPFAM" id="SSF57567">
    <property type="entry name" value="Serine protease inhibitors"/>
    <property type="match status" value="2"/>
</dbReference>
<keyword evidence="3" id="KW-1015">Disulfide bond</keyword>
<dbReference type="InterPro" id="IPR051368">
    <property type="entry name" value="SerProtInhib-TIL_Domain"/>
</dbReference>
<evidence type="ECO:0000313" key="7">
    <source>
        <dbReference type="WBParaSite" id="Pan_g13234.t1"/>
    </source>
</evidence>
<dbReference type="InterPro" id="IPR036084">
    <property type="entry name" value="Ser_inhib-like_sf"/>
</dbReference>
<dbReference type="GO" id="GO:0004867">
    <property type="term" value="F:serine-type endopeptidase inhibitor activity"/>
    <property type="evidence" value="ECO:0007669"/>
    <property type="project" value="UniProtKB-KW"/>
</dbReference>
<feature type="chain" id="PRO_5028890423" evidence="4">
    <location>
        <begin position="19"/>
        <end position="203"/>
    </location>
</feature>
<keyword evidence="1" id="KW-0646">Protease inhibitor</keyword>
<keyword evidence="4" id="KW-0732">Signal</keyword>
<evidence type="ECO:0000259" key="5">
    <source>
        <dbReference type="Pfam" id="PF01826"/>
    </source>
</evidence>
<accession>A0A7E4UV62</accession>
<keyword evidence="2" id="KW-0722">Serine protease inhibitor</keyword>
<proteinExistence type="predicted"/>
<evidence type="ECO:0000313" key="6">
    <source>
        <dbReference type="Proteomes" id="UP000492821"/>
    </source>
</evidence>
<organism evidence="6 7">
    <name type="scientific">Panagrellus redivivus</name>
    <name type="common">Microworm</name>
    <dbReference type="NCBI Taxonomy" id="6233"/>
    <lineage>
        <taxon>Eukaryota</taxon>
        <taxon>Metazoa</taxon>
        <taxon>Ecdysozoa</taxon>
        <taxon>Nematoda</taxon>
        <taxon>Chromadorea</taxon>
        <taxon>Rhabditida</taxon>
        <taxon>Tylenchina</taxon>
        <taxon>Panagrolaimomorpha</taxon>
        <taxon>Panagrolaimoidea</taxon>
        <taxon>Panagrolaimidae</taxon>
        <taxon>Panagrellus</taxon>
    </lineage>
</organism>
<dbReference type="WBParaSite" id="Pan_g13234.t1">
    <property type="protein sequence ID" value="Pan_g13234.t1"/>
    <property type="gene ID" value="Pan_g13234"/>
</dbReference>
<reference evidence="7" key="2">
    <citation type="submission" date="2020-10" db="UniProtKB">
        <authorList>
            <consortium name="WormBaseParasite"/>
        </authorList>
    </citation>
    <scope>IDENTIFICATION</scope>
</reference>
<evidence type="ECO:0000256" key="4">
    <source>
        <dbReference type="SAM" id="SignalP"/>
    </source>
</evidence>
<dbReference type="Proteomes" id="UP000492821">
    <property type="component" value="Unassembled WGS sequence"/>
</dbReference>
<dbReference type="Gene3D" id="2.10.25.10">
    <property type="entry name" value="Laminin"/>
    <property type="match status" value="2"/>
</dbReference>
<dbReference type="Pfam" id="PF01826">
    <property type="entry name" value="TIL"/>
    <property type="match status" value="1"/>
</dbReference>
<keyword evidence="6" id="KW-1185">Reference proteome</keyword>
<evidence type="ECO:0000256" key="2">
    <source>
        <dbReference type="ARBA" id="ARBA00022900"/>
    </source>
</evidence>
<evidence type="ECO:0000256" key="3">
    <source>
        <dbReference type="ARBA" id="ARBA00023157"/>
    </source>
</evidence>